<dbReference type="STRING" id="3088.A0A383V3T9"/>
<dbReference type="Pfam" id="PF11618">
    <property type="entry name" value="C2-C2_1"/>
    <property type="match status" value="1"/>
</dbReference>
<evidence type="ECO:0000256" key="7">
    <source>
        <dbReference type="SAM" id="MobiDB-lite"/>
    </source>
</evidence>
<evidence type="ECO:0000256" key="2">
    <source>
        <dbReference type="ARBA" id="ARBA00006042"/>
    </source>
</evidence>
<dbReference type="EMBL" id="FNXT01000007">
    <property type="protein sequence ID" value="SZX59613.1"/>
    <property type="molecule type" value="Genomic_DNA"/>
</dbReference>
<feature type="coiled-coil region" evidence="6">
    <location>
        <begin position="966"/>
        <end position="993"/>
    </location>
</feature>
<comment type="subcellular location">
    <subcellularLocation>
        <location evidence="1">Cell projection</location>
        <location evidence="1">Cilium</location>
    </subcellularLocation>
</comment>
<proteinExistence type="inferred from homology"/>
<evidence type="ECO:0000256" key="4">
    <source>
        <dbReference type="ARBA" id="ARBA00023069"/>
    </source>
</evidence>
<accession>A0A383V3T9</accession>
<dbReference type="PANTHER" id="PTHR14240">
    <property type="entry name" value="RETINITIS PIGMENTOSA GTPASE REGULATOR-INTERACTING PROTEIN"/>
    <property type="match status" value="1"/>
</dbReference>
<evidence type="ECO:0000256" key="5">
    <source>
        <dbReference type="ARBA" id="ARBA00023273"/>
    </source>
</evidence>
<dbReference type="Proteomes" id="UP000256970">
    <property type="component" value="Unassembled WGS sequence"/>
</dbReference>
<feature type="compositionally biased region" description="Low complexity" evidence="7">
    <location>
        <begin position="575"/>
        <end position="586"/>
    </location>
</feature>
<reference evidence="10 11" key="1">
    <citation type="submission" date="2016-10" db="EMBL/GenBank/DDBJ databases">
        <authorList>
            <person name="Cai Z."/>
        </authorList>
    </citation>
    <scope>NUCLEOTIDE SEQUENCE [LARGE SCALE GENOMIC DNA]</scope>
</reference>
<dbReference type="InterPro" id="IPR021656">
    <property type="entry name" value="C2-C2_1"/>
</dbReference>
<dbReference type="InterPro" id="IPR000008">
    <property type="entry name" value="C2_dom"/>
</dbReference>
<gene>
    <name evidence="10" type="ORF">BQ4739_LOCUS221</name>
</gene>
<sequence>MTSAGREADQESLASFQSGPISAKPTIRYAWSGNGQVDHDTYHRMVEEYRAAKQKEGKDELKIKQLAAQLARTEEAAKRALVRSDQGARGSTAQQLLDAQRQIQQLQAENSELSSKLAREKKRSSDYRAAAEEHRRRLEAALREQRSLVRKLGEAERSLGGSAAARSAARKAAAEQEYWSEEAGRRFAVQQEELVALREQNAVLQQHMAAAVPADTAARYEASIKELQQLVHFYEQRLMAAGGAAAVGMDSLGAAGAPAAGQDAEGCCGSWLLETLCEGGACYLWERSSGRVMTDVPDGHWPRPVGYKASATSSIQLGCKGRLDAAFRALADAVNHRSQSPGPVRSRPADSSSSSRLVETLQHLISKGGCTNGSCSSASAGVIDSRDLQAFMAALLPAVAHKEAVELLAWLRLQLGQGQQQEVQLEQFEPAARDLLSARDAVRQGRDLAVNEALLSVRRLLRQEPRAVAAAFEQAAGQDGCLGAMQVVELLQQQHLMPDLSPREGQYLLVVLHEWDVTGSTRHSLTDVYAALQLLKLAKVPLAALPACAGPDRPDSRQSTNSTSLTSCTAVTQSTAAPAAATPAAAGRDKALGRQQGRAGANASRRSNGIGADLAGSLAGGMASLKEAYLRERVAALEAELAHAKSSTGTVSSQQVEALRGEVARYQSRLAELENDFLSLDVVASTEVGDYDAEMRKAWFTAAAFKKRYVEHKLELDAVKATAEKMQKALDDTHSALHAEAARRMSLEEAAAVAKLEAARTKELAATVAAERAERLKLEKDYSELQSKAFAAPGSALAEVRSLREELLAARRERAMTEAREAELRREIASLKRQMEGVSPEEHRRLVRELGEAKMRLVSCELELRAALDKLEVYRRADHAAAAAAAEGAASGAAGYAGSSLTKSLQPDESKSEAELRLELAQLRQAMALEAGELDKVRKLLDTEATISLEAKAALEEAQCALAAAKSAAMQQLAKLRRELDSRDERIRKLEAQLRGAYSGLSRAAVRASMAAPSGGDGAGVRVSRVGLGAMAAGAHTSLKDVSAGLGPHENVIEVVVAEAVLTAGAFPADASTFVVWDFFLHDSQATPQAPGTTPTYNTTVQYVVEADSFLLDFLVQQQLELELFEARGLDAVAVGAARLPLQLLLQDLEVGAALGGHRSWHHLDIVGSAGQQLGRLRVGLRVAKQMDKLLLQYKSTQSQQQEHEAAAAAQSIPADTQAVGGDINSVQQVLQQAAAQADAEPSKASFLLVSIHSCQSLVVSQQQQQAGSIDAQCPYAHYTPPGRDIGHDTAVARGPAPVFGDAASWGLLKCAAVEQALRQEQLQVAVFDDAVAGPAALIGVATVPLASLAEGIPVEGTFCLTNPVAAQPAGTIQISVAWHNPRATSNQQLQVRVPLAPQQTEGTAASSMQGQLLQRQPEVVPQTVVPLLPSTGVSCMPGVSFGAAAAVAAALNRQQQLELPLLQAVGTTSSRAAAAVEGSIKQAEPCAGVFLMQRPQLPSQMLAGSHRYSSVSPAEQLPPDAPTPQMPAMLQPVLLGAANATPGTTAPASGALQAVHIAAGADERYSTPVMWKAPAAVETWTNLDSTIYLKLEALQLTADALNDPGLQHILLAHMFCEDYTSAADQCTSTIAKRQGVLAFNYCVAYTVANPITLQPTPAGKALAQALAAADAGQTPRTVLPVLLASSRAPVVSDFSQVDCVATCEADLTAIWQGETGDILSQEFKLAPSADRAMNYPLGYTGTLTLTLVAAKAIANLKQHHNS</sequence>
<dbReference type="GO" id="GO:0035869">
    <property type="term" value="C:ciliary transition zone"/>
    <property type="evidence" value="ECO:0007669"/>
    <property type="project" value="TreeGrafter"/>
</dbReference>
<comment type="similarity">
    <text evidence="2">Belongs to the RPGRIP1 family.</text>
</comment>
<evidence type="ECO:0000259" key="9">
    <source>
        <dbReference type="Pfam" id="PF11618"/>
    </source>
</evidence>
<name>A0A383V3T9_TETOB</name>
<feature type="domain" description="RPGR-interacting protein 1 first C2" evidence="9">
    <location>
        <begin position="1046"/>
        <end position="1185"/>
    </location>
</feature>
<feature type="domain" description="C2" evidence="8">
    <location>
        <begin position="1249"/>
        <end position="1361"/>
    </location>
</feature>
<evidence type="ECO:0000256" key="1">
    <source>
        <dbReference type="ARBA" id="ARBA00004138"/>
    </source>
</evidence>
<evidence type="ECO:0000256" key="6">
    <source>
        <dbReference type="SAM" id="Coils"/>
    </source>
</evidence>
<feature type="region of interest" description="Disordered" evidence="7">
    <location>
        <begin position="110"/>
        <end position="131"/>
    </location>
</feature>
<protein>
    <submittedName>
        <fullName evidence="10">Uncharacterized protein</fullName>
    </submittedName>
</protein>
<dbReference type="InterPro" id="IPR035892">
    <property type="entry name" value="C2_domain_sf"/>
</dbReference>
<dbReference type="GO" id="GO:1905515">
    <property type="term" value="P:non-motile cilium assembly"/>
    <property type="evidence" value="ECO:0007669"/>
    <property type="project" value="TreeGrafter"/>
</dbReference>
<evidence type="ECO:0000313" key="10">
    <source>
        <dbReference type="EMBL" id="SZX59613.1"/>
    </source>
</evidence>
<evidence type="ECO:0000259" key="8">
    <source>
        <dbReference type="Pfam" id="PF00168"/>
    </source>
</evidence>
<evidence type="ECO:0000256" key="3">
    <source>
        <dbReference type="ARBA" id="ARBA00023054"/>
    </source>
</evidence>
<keyword evidence="3 6" id="KW-0175">Coiled coil</keyword>
<feature type="coiled-coil region" evidence="6">
    <location>
        <begin position="768"/>
        <end position="834"/>
    </location>
</feature>
<keyword evidence="11" id="KW-1185">Reference proteome</keyword>
<feature type="region of interest" description="Disordered" evidence="7">
    <location>
        <begin position="572"/>
        <end position="606"/>
    </location>
</feature>
<keyword evidence="4" id="KW-0969">Cilium</keyword>
<dbReference type="GO" id="GO:0005856">
    <property type="term" value="C:cytoskeleton"/>
    <property type="evidence" value="ECO:0007669"/>
    <property type="project" value="UniProtKB-ARBA"/>
</dbReference>
<dbReference type="PANTHER" id="PTHR14240:SF1">
    <property type="entry name" value="PROTEIN FANTOM-RELATED"/>
    <property type="match status" value="1"/>
</dbReference>
<dbReference type="Gene3D" id="2.60.40.150">
    <property type="entry name" value="C2 domain"/>
    <property type="match status" value="2"/>
</dbReference>
<dbReference type="SUPFAM" id="SSF49562">
    <property type="entry name" value="C2 domain (Calcium/lipid-binding domain, CaLB)"/>
    <property type="match status" value="2"/>
</dbReference>
<dbReference type="InterPro" id="IPR031139">
    <property type="entry name" value="RPGRIP1_fam"/>
</dbReference>
<evidence type="ECO:0000313" key="11">
    <source>
        <dbReference type="Proteomes" id="UP000256970"/>
    </source>
</evidence>
<organism evidence="10 11">
    <name type="scientific">Tetradesmus obliquus</name>
    <name type="common">Green alga</name>
    <name type="synonym">Acutodesmus obliquus</name>
    <dbReference type="NCBI Taxonomy" id="3088"/>
    <lineage>
        <taxon>Eukaryota</taxon>
        <taxon>Viridiplantae</taxon>
        <taxon>Chlorophyta</taxon>
        <taxon>core chlorophytes</taxon>
        <taxon>Chlorophyceae</taxon>
        <taxon>CS clade</taxon>
        <taxon>Sphaeropleales</taxon>
        <taxon>Scenedesmaceae</taxon>
        <taxon>Tetradesmus</taxon>
    </lineage>
</organism>
<keyword evidence="5" id="KW-0966">Cell projection</keyword>
<dbReference type="Pfam" id="PF00168">
    <property type="entry name" value="C2"/>
    <property type="match status" value="1"/>
</dbReference>